<feature type="domain" description="Glyoxalase/fosfomycin resistance/dioxygenase" evidence="1">
    <location>
        <begin position="3"/>
        <end position="75"/>
    </location>
</feature>
<dbReference type="Pfam" id="PF00903">
    <property type="entry name" value="Glyoxalase"/>
    <property type="match status" value="1"/>
</dbReference>
<dbReference type="Gene3D" id="3.10.180.10">
    <property type="entry name" value="2,3-Dihydroxybiphenyl 1,2-Dioxygenase, domain 1"/>
    <property type="match status" value="1"/>
</dbReference>
<gene>
    <name evidence="2" type="ORF">GON01_01735</name>
</gene>
<comment type="caution">
    <text evidence="2">The sequence shown here is derived from an EMBL/GenBank/DDBJ whole genome shotgun (WGS) entry which is preliminary data.</text>
</comment>
<dbReference type="EMBL" id="WQMS01000001">
    <property type="protein sequence ID" value="MVO76662.1"/>
    <property type="molecule type" value="Genomic_DNA"/>
</dbReference>
<dbReference type="InterPro" id="IPR029068">
    <property type="entry name" value="Glyas_Bleomycin-R_OHBP_Dase"/>
</dbReference>
<reference evidence="2 3" key="1">
    <citation type="submission" date="2019-12" db="EMBL/GenBank/DDBJ databases">
        <authorList>
            <person name="Huq M.A."/>
        </authorList>
    </citation>
    <scope>NUCLEOTIDE SEQUENCE [LARGE SCALE GENOMIC DNA]</scope>
    <source>
        <strain evidence="2 3">MAH-20</strain>
    </source>
</reference>
<organism evidence="2 3">
    <name type="scientific">Sphingomonas horti</name>
    <dbReference type="NCBI Taxonomy" id="2682842"/>
    <lineage>
        <taxon>Bacteria</taxon>
        <taxon>Pseudomonadati</taxon>
        <taxon>Pseudomonadota</taxon>
        <taxon>Alphaproteobacteria</taxon>
        <taxon>Sphingomonadales</taxon>
        <taxon>Sphingomonadaceae</taxon>
        <taxon>Sphingomonas</taxon>
    </lineage>
</organism>
<accession>A0A6I4IWW4</accession>
<protein>
    <recommendedName>
        <fullName evidence="1">Glyoxalase/fosfomycin resistance/dioxygenase domain-containing protein</fullName>
    </recommendedName>
</protein>
<dbReference type="RefSeq" id="WP_157025391.1">
    <property type="nucleotide sequence ID" value="NZ_WQMS01000001.1"/>
</dbReference>
<dbReference type="AlphaFoldDB" id="A0A6I4IWW4"/>
<proteinExistence type="predicted"/>
<sequence length="107" mass="11708">MARLAYVIKFVADMDRAVAFYSETFGFPVRMRTPFWSEVDAGETTLALHPASDANPAGSCQLGFNLDDLRAFYEKGAVTFSVPPREQHGTLLARMIDCEGAEVSLSG</sequence>
<evidence type="ECO:0000259" key="1">
    <source>
        <dbReference type="Pfam" id="PF00903"/>
    </source>
</evidence>
<evidence type="ECO:0000313" key="3">
    <source>
        <dbReference type="Proteomes" id="UP000441389"/>
    </source>
</evidence>
<dbReference type="InterPro" id="IPR004360">
    <property type="entry name" value="Glyas_Fos-R_dOase_dom"/>
</dbReference>
<keyword evidence="3" id="KW-1185">Reference proteome</keyword>
<evidence type="ECO:0000313" key="2">
    <source>
        <dbReference type="EMBL" id="MVO76662.1"/>
    </source>
</evidence>
<name>A0A6I4IWW4_9SPHN</name>
<dbReference type="SUPFAM" id="SSF54593">
    <property type="entry name" value="Glyoxalase/Bleomycin resistance protein/Dihydroxybiphenyl dioxygenase"/>
    <property type="match status" value="1"/>
</dbReference>
<dbReference type="Proteomes" id="UP000441389">
    <property type="component" value="Unassembled WGS sequence"/>
</dbReference>